<dbReference type="Pfam" id="PF26371">
    <property type="entry name" value="AftB_C"/>
    <property type="match status" value="1"/>
</dbReference>
<keyword evidence="5" id="KW-1185">Reference proteome</keyword>
<feature type="transmembrane region" description="Helical" evidence="2">
    <location>
        <begin position="345"/>
        <end position="362"/>
    </location>
</feature>
<feature type="compositionally biased region" description="Low complexity" evidence="1">
    <location>
        <begin position="16"/>
        <end position="25"/>
    </location>
</feature>
<comment type="caution">
    <text evidence="4">The sequence shown here is derived from an EMBL/GenBank/DDBJ whole genome shotgun (WGS) entry which is preliminary data.</text>
</comment>
<dbReference type="InterPro" id="IPR058983">
    <property type="entry name" value="AftB_C"/>
</dbReference>
<dbReference type="InterPro" id="IPR048243">
    <property type="entry name" value="AftB-like"/>
</dbReference>
<feature type="transmembrane region" description="Helical" evidence="2">
    <location>
        <begin position="155"/>
        <end position="172"/>
    </location>
</feature>
<dbReference type="RefSeq" id="WP_192039412.1">
    <property type="nucleotide sequence ID" value="NZ_JACYWE010000006.1"/>
</dbReference>
<dbReference type="EMBL" id="JACYWE010000006">
    <property type="protein sequence ID" value="MBD8506939.1"/>
    <property type="molecule type" value="Genomic_DNA"/>
</dbReference>
<feature type="transmembrane region" description="Helical" evidence="2">
    <location>
        <begin position="374"/>
        <end position="392"/>
    </location>
</feature>
<evidence type="ECO:0000256" key="2">
    <source>
        <dbReference type="SAM" id="Phobius"/>
    </source>
</evidence>
<gene>
    <name evidence="4" type="ORF">HT102_10605</name>
</gene>
<feature type="transmembrane region" description="Helical" evidence="2">
    <location>
        <begin position="214"/>
        <end position="242"/>
    </location>
</feature>
<proteinExistence type="predicted"/>
<protein>
    <recommendedName>
        <fullName evidence="3">Terminal beta-(1-&gt;2)-arabinofuranosyltransferase C-terminal domain-containing protein</fullName>
    </recommendedName>
</protein>
<feature type="transmembrane region" description="Helical" evidence="2">
    <location>
        <begin position="30"/>
        <end position="52"/>
    </location>
</feature>
<feature type="transmembrane region" description="Helical" evidence="2">
    <location>
        <begin position="304"/>
        <end position="324"/>
    </location>
</feature>
<sequence>MSRSTSPDGAQPQGDASPGRAPSRAPAGALAPRIVLITSTIIVAGVFALAAWQRRWISDDGLIVLRTIRNLIAGNGPVFNAGERVEANTSTLWTYLVYMGTWIPGTDPEGVVLGLALALSVTAIILAVLGGARLYSGVRFEGTGDGGTGDGGTPSVAPLLLPAGVIAYIAVPPARDFATSGLESGLVIAWIALLWWLMLGWARQPRSEARSTILVAFIAGLGPLVRPELAVLGGLAILLLLASPVRWRFRALLVVVAGTVPIAYQVFRMGYYGLPFPNTAVAKDAGGSRWPQGWLYLQDLVGPYLLWLPVVAMLIGGTAAWLLVRSSRGTGNAVPRPSRARSRGAVVALFVANGLLLGVYVVRVGGDFMHGRPLLPVLFTILLPVAVIPVVIPARRWLAQAGRGAVAGIVALVAWVVVVAWSVTVAAVSEPKALTEIPDDGIVDERAFYVEKTGIEHPTSAEDYLQYPRMRSLLLILGTAPRGSVLLPTADEGSWVYVPPKEPATLDDARATAYYAQLGMAAMVTPLDVRVLDHIGLAYPLAAHTERIDGGRIGHDKYLYPDWVIADYAAVDTWEAGLIGFLDPQWVQDSQRALSCEATRSVLASYRDELTIRRFVRNIVDAFPRSGYRIERAPLDEIKRCATLGE</sequence>
<feature type="transmembrane region" description="Helical" evidence="2">
    <location>
        <begin position="249"/>
        <end position="267"/>
    </location>
</feature>
<evidence type="ECO:0000313" key="4">
    <source>
        <dbReference type="EMBL" id="MBD8506939.1"/>
    </source>
</evidence>
<reference evidence="4" key="1">
    <citation type="submission" date="2020-09" db="EMBL/GenBank/DDBJ databases">
        <title>Hoyosella lacisalsi sp. nov., a halotolerant actinobacterium isolated from soil of Lake Gudzhirganskoe.</title>
        <authorList>
            <person name="Yang Q."/>
            <person name="Guo P.Y."/>
            <person name="Liu S.W."/>
            <person name="Li F.N."/>
            <person name="Sun C.H."/>
        </authorList>
    </citation>
    <scope>NUCLEOTIDE SEQUENCE</scope>
    <source>
        <strain evidence="4">G463</strain>
    </source>
</reference>
<feature type="region of interest" description="Disordered" evidence="1">
    <location>
        <begin position="1"/>
        <end position="25"/>
    </location>
</feature>
<keyword evidence="2" id="KW-1133">Transmembrane helix</keyword>
<keyword evidence="2" id="KW-0812">Transmembrane</keyword>
<feature type="domain" description="Terminal beta-(1-&gt;2)-arabinofuranosyltransferase C-terminal" evidence="3">
    <location>
        <begin position="491"/>
        <end position="620"/>
    </location>
</feature>
<organism evidence="4 5">
    <name type="scientific">Lolliginicoccus lacisalsi</name>
    <dbReference type="NCBI Taxonomy" id="2742202"/>
    <lineage>
        <taxon>Bacteria</taxon>
        <taxon>Bacillati</taxon>
        <taxon>Actinomycetota</taxon>
        <taxon>Actinomycetes</taxon>
        <taxon>Mycobacteriales</taxon>
        <taxon>Hoyosellaceae</taxon>
        <taxon>Lolliginicoccus</taxon>
    </lineage>
</organism>
<dbReference type="NCBIfam" id="NF041480">
    <property type="entry name" value="flag_mot_ctl_ZomB"/>
    <property type="match status" value="1"/>
</dbReference>
<feature type="transmembrane region" description="Helical" evidence="2">
    <location>
        <begin position="184"/>
        <end position="202"/>
    </location>
</feature>
<keyword evidence="2" id="KW-0472">Membrane</keyword>
<evidence type="ECO:0000313" key="5">
    <source>
        <dbReference type="Proteomes" id="UP000642993"/>
    </source>
</evidence>
<feature type="transmembrane region" description="Helical" evidence="2">
    <location>
        <begin position="404"/>
        <end position="428"/>
    </location>
</feature>
<name>A0A927JCY4_9ACTN</name>
<feature type="transmembrane region" description="Helical" evidence="2">
    <location>
        <begin position="111"/>
        <end position="135"/>
    </location>
</feature>
<dbReference type="AlphaFoldDB" id="A0A927JCY4"/>
<evidence type="ECO:0000256" key="1">
    <source>
        <dbReference type="SAM" id="MobiDB-lite"/>
    </source>
</evidence>
<accession>A0A927JCY4</accession>
<evidence type="ECO:0000259" key="3">
    <source>
        <dbReference type="Pfam" id="PF26371"/>
    </source>
</evidence>
<dbReference type="Proteomes" id="UP000642993">
    <property type="component" value="Unassembled WGS sequence"/>
</dbReference>